<sequence length="595" mass="64055">MSKSLIENDTSLVTYEILTDGTLIPGQHQVTSINVSRAVNRIGTATVTIADGGFTGLADDFPSANSGIFDPGKKITIKAGYHAKNEVIFEGIIVKQGLSLSPDSRRLIVDCKEEAYKMALARNNAIFLDKTDSQVISELIGNSGLEATVTSTDATHPELVQYFCSDWDYMLMRADFNGHIVVTDGSKVKVGNPDVSSAPVVEVVNGQTLMEIDIEIDARNQFPKVTSVAWDVANQKILEANSGSVTIPAVGITPAKLSSVHGIQEYQLQTPANLPNNVLQAWATGKLTRSKLSMLQGHAKFIGSSLVKPDIVLTLKGLSDHFNGDVYVSAVNHVLEEGEWYTQASFGISFKSYSEANNDIDAPAASGITAGIRGLQTAIVKKIDEDPAGQHRIQISYPTLKQDNMGVWARLSTFYATNGSGTFFIPEINDEVVIGFLNEDPEQPIILGSVYSAKNVPAFTSEAKNNTKSFVTRSKMKMTFDEEKKIITIITPGNNSIVLDDDKGAITAIDKNNNKMEMNDAGITFDCVKDFTIKAQGKVIIEAQQDIQAKATGNLKGEGMAVELKGSTKFAAEAAMAELKGSGQTVIKGGVVMIN</sequence>
<dbReference type="Pfam" id="PF04717">
    <property type="entry name" value="Phage_base_V"/>
    <property type="match status" value="1"/>
</dbReference>
<dbReference type="SUPFAM" id="SSF69349">
    <property type="entry name" value="Phage fibre proteins"/>
    <property type="match status" value="1"/>
</dbReference>
<dbReference type="Proteomes" id="UP000030185">
    <property type="component" value="Unassembled WGS sequence"/>
</dbReference>
<evidence type="ECO:0000313" key="2">
    <source>
        <dbReference type="EMBL" id="GAL86327.1"/>
    </source>
</evidence>
<keyword evidence="3" id="KW-1185">Reference proteome</keyword>
<gene>
    <name evidence="2" type="ORF">MYP_3556</name>
</gene>
<dbReference type="InterPro" id="IPR037026">
    <property type="entry name" value="Vgr_OB-fold_dom_sf"/>
</dbReference>
<dbReference type="AlphaFoldDB" id="A0A098LIX2"/>
<dbReference type="SUPFAM" id="SSF69255">
    <property type="entry name" value="gp5 N-terminal domain-like"/>
    <property type="match status" value="1"/>
</dbReference>
<dbReference type="InterPro" id="IPR006533">
    <property type="entry name" value="T6SS_Vgr_RhsGE"/>
</dbReference>
<feature type="domain" description="Gp5/Type VI secretion system Vgr protein OB-fold" evidence="1">
    <location>
        <begin position="377"/>
        <end position="451"/>
    </location>
</feature>
<comment type="caution">
    <text evidence="2">The sequence shown here is derived from an EMBL/GenBank/DDBJ whole genome shotgun (WGS) entry which is preliminary data.</text>
</comment>
<protein>
    <submittedName>
        <fullName evidence="2">Rhs element Vgr protein</fullName>
    </submittedName>
</protein>
<dbReference type="InterPro" id="IPR006531">
    <property type="entry name" value="Gp5/Vgr_OB"/>
</dbReference>
<proteinExistence type="predicted"/>
<name>A0A098LIX2_9BACT</name>
<dbReference type="EMBL" id="BBLT01000007">
    <property type="protein sequence ID" value="GAL86327.1"/>
    <property type="molecule type" value="Genomic_DNA"/>
</dbReference>
<organism evidence="2 3">
    <name type="scientific">Sporocytophaga myxococcoides</name>
    <dbReference type="NCBI Taxonomy" id="153721"/>
    <lineage>
        <taxon>Bacteria</taxon>
        <taxon>Pseudomonadati</taxon>
        <taxon>Bacteroidota</taxon>
        <taxon>Cytophagia</taxon>
        <taxon>Cytophagales</taxon>
        <taxon>Cytophagaceae</taxon>
        <taxon>Sporocytophaga</taxon>
    </lineage>
</organism>
<dbReference type="Gene3D" id="2.40.50.230">
    <property type="entry name" value="Gp5 N-terminal domain"/>
    <property type="match status" value="1"/>
</dbReference>
<accession>A0A098LIX2</accession>
<dbReference type="RefSeq" id="WP_045466018.1">
    <property type="nucleotide sequence ID" value="NZ_BBLT01000007.1"/>
</dbReference>
<dbReference type="NCBIfam" id="TIGR01646">
    <property type="entry name" value="vgr_GE"/>
    <property type="match status" value="1"/>
</dbReference>
<dbReference type="OrthoDB" id="1907165at2"/>
<dbReference type="STRING" id="153721.MYP_3556"/>
<dbReference type="SUPFAM" id="SSF69279">
    <property type="entry name" value="Phage tail proteins"/>
    <property type="match status" value="1"/>
</dbReference>
<dbReference type="eggNOG" id="COG3501">
    <property type="taxonomic scope" value="Bacteria"/>
</dbReference>
<evidence type="ECO:0000313" key="3">
    <source>
        <dbReference type="Proteomes" id="UP000030185"/>
    </source>
</evidence>
<evidence type="ECO:0000259" key="1">
    <source>
        <dbReference type="Pfam" id="PF04717"/>
    </source>
</evidence>
<reference evidence="2 3" key="1">
    <citation type="submission" date="2014-09" db="EMBL/GenBank/DDBJ databases">
        <title>Sporocytophaga myxococcoides PG-01 genome sequencing.</title>
        <authorList>
            <person name="Liu L."/>
            <person name="Gao P.J."/>
            <person name="Chen G.J."/>
            <person name="Wang L.S."/>
        </authorList>
    </citation>
    <scope>NUCLEOTIDE SEQUENCE [LARGE SCALE GENOMIC DNA]</scope>
    <source>
        <strain evidence="2 3">PG-01</strain>
    </source>
</reference>